<dbReference type="EMBL" id="MZMQ01000001">
    <property type="protein sequence ID" value="OQJ62625.1"/>
    <property type="molecule type" value="Genomic_DNA"/>
</dbReference>
<evidence type="ECO:0000313" key="2">
    <source>
        <dbReference type="Proteomes" id="UP000215316"/>
    </source>
</evidence>
<proteinExistence type="predicted"/>
<protein>
    <submittedName>
        <fullName evidence="1">Uncharacterized protein</fullName>
    </submittedName>
</protein>
<keyword evidence="2" id="KW-1185">Reference proteome</keyword>
<organism evidence="1 2">
    <name type="scientific">Clavibacter tessellarius</name>
    <dbReference type="NCBI Taxonomy" id="31965"/>
    <lineage>
        <taxon>Bacteria</taxon>
        <taxon>Bacillati</taxon>
        <taxon>Actinomycetota</taxon>
        <taxon>Actinomycetes</taxon>
        <taxon>Micrococcales</taxon>
        <taxon>Microbacteriaceae</taxon>
        <taxon>Clavibacter</taxon>
    </lineage>
</organism>
<reference evidence="1" key="1">
    <citation type="submission" date="2017-08" db="EMBL/GenBank/DDBJ databases">
        <title>Genomes of multiple Clavibacter strains from different subspecies.</title>
        <authorList>
            <person name="Yuan X.-K."/>
            <person name="Li X.-S."/>
            <person name="Nie J."/>
            <person name="De Boer S.H."/>
        </authorList>
    </citation>
    <scope>NUCLEOTIDE SEQUENCE [LARGE SCALE GENOMIC DNA]</scope>
    <source>
        <strain evidence="1">ATCC 33566</strain>
    </source>
</reference>
<sequence>MNMQTNDRRTPWLPQAHGFDVVDPYVRFEILAVLHHGPKLEDIQVSDGLHRTLDMAYRNKSTLHQRATTGAKFTH</sequence>
<dbReference type="Proteomes" id="UP000215316">
    <property type="component" value="Unassembled WGS sequence"/>
</dbReference>
<comment type="caution">
    <text evidence="1">The sequence shown here is derived from an EMBL/GenBank/DDBJ whole genome shotgun (WGS) entry which is preliminary data.</text>
</comment>
<accession>A0A225CFU8</accession>
<name>A0A225CFU8_9MICO</name>
<dbReference type="RefSeq" id="WP_094127295.1">
    <property type="nucleotide sequence ID" value="NZ_CP040788.1"/>
</dbReference>
<evidence type="ECO:0000313" key="1">
    <source>
        <dbReference type="EMBL" id="OQJ62625.1"/>
    </source>
</evidence>
<gene>
    <name evidence="1" type="ORF">B5P24_06230</name>
</gene>
<dbReference type="AlphaFoldDB" id="A0A225CFU8"/>